<evidence type="ECO:0000259" key="11">
    <source>
        <dbReference type="PROSITE" id="PS51194"/>
    </source>
</evidence>
<dbReference type="PROSITE" id="PS51194">
    <property type="entry name" value="HELICASE_CTER"/>
    <property type="match status" value="1"/>
</dbReference>
<evidence type="ECO:0000259" key="10">
    <source>
        <dbReference type="PROSITE" id="PS51192"/>
    </source>
</evidence>
<dbReference type="CDD" id="cd17991">
    <property type="entry name" value="DEXHc_TRCF"/>
    <property type="match status" value="1"/>
</dbReference>
<dbReference type="Gene3D" id="3.90.1150.50">
    <property type="entry name" value="Transcription-repair-coupling factor, D7 domain"/>
    <property type="match status" value="1"/>
</dbReference>
<keyword evidence="8 9" id="KW-0234">DNA repair</keyword>
<evidence type="ECO:0000256" key="7">
    <source>
        <dbReference type="ARBA" id="ARBA00023125"/>
    </source>
</evidence>
<dbReference type="PANTHER" id="PTHR47964:SF1">
    <property type="entry name" value="ATP-DEPENDENT DNA HELICASE HOMOLOG RECG, CHLOROPLASTIC"/>
    <property type="match status" value="1"/>
</dbReference>
<dbReference type="SMART" id="SM00982">
    <property type="entry name" value="TRCF"/>
    <property type="match status" value="1"/>
</dbReference>
<sequence length="1107" mass="128116">MKQDNIQNLEDLLSVDSQSNVIVGLTDELKGIYLKKLLSKENKSILFVTNSLYEANKFYQIMQDLTAQVYLFPMDDFLTSEALAISPELKTTRLETLKAMTTIDQPKIVITNLMGLLRYLPTVDTYRKSFLTLSKDMEYDPKKLVEELYRLGYQREVLVGKTGEMAVRGYVVDIFPVGTEFPIRLEFWGDTIESIRTFDIDTQLTNKEISTITIEPNSEFLLSKVCEVENHSQRMLKKYGPVSFIGEYLQDYIQVFLNYNDIKIGYERLLDEMFHYHQSSGESENMDYMNELENCYHEPRLALMNFDDSVEFVKNTQTYHSTDISNISGPIDTVKKKLIDYHKSRKFVILALSNRKQANQLLEQFDSEQFIFTDSSHLDSMKINVIVYPLQYGFTIDHYMIFTPRELFENQSHQHRYKTNFKLGTKINNIDKLSPGDYIVHQIHGIGRYCGMKTLTKSGLKKDYLMLEYKNGDKVYIPVEKIDYISKYSAKEGVQPKLNKLGGTDWEKTKLRVKKKIESIAGDLLKLYAAREASPGIAFDEDNSLQYEFEKEFAYQETKDQLKVTEEIKKDMEAPHPMDRLLCGDVGFGKTVVAFRAMFKAVMSGYQVAFLCPTTILSTQHYKNALERFANYPIKIKILNRFTSTKETKQVLKDLKEGNVDIIIGTHRILSSDIVFKNLGLLVVDEEQRFGVKHKEKIKQWKETIDVLTLSATPIPRTLQMSMSGLRSLSLIETPPVNRYPVQTYVVAENDALLKDAIYKELSRNGQVFILSNRIEEMEKMKYHIERLVPDAKVITAHGQMAKRELEDVMIKFTNHEYDVMICTTIIETGIDIPSVNTLIIRDADRFGLAQLYQIRGRVGRSDRIAYCYLMYQPGKILSEIATKRLKVIKDFTELGSGFRIAMRDLSIRGAGDILGQEQAGFVDSVGIELFLKMLNEEMKKLKGLPVAEEVEKDSTPLLEVETSIKDSYVEEEELKIEIHKKINEIDSYEKLHQVKEEIEDRFGTIDESLLIYMYEEWFEKMAAALNIKRIRQTKNSIEMILEPELTAKVNGELLFIEASRISRMFRFQLRGRCLVIILDTVKLEKHFIYYLIECLEVLKKATDNEK</sequence>
<dbReference type="InterPro" id="IPR047112">
    <property type="entry name" value="RecG/Mfd"/>
</dbReference>
<evidence type="ECO:0000313" key="13">
    <source>
        <dbReference type="Proteomes" id="UP000824087"/>
    </source>
</evidence>
<dbReference type="GO" id="GO:0003678">
    <property type="term" value="F:DNA helicase activity"/>
    <property type="evidence" value="ECO:0007669"/>
    <property type="project" value="TreeGrafter"/>
</dbReference>
<dbReference type="GO" id="GO:0005524">
    <property type="term" value="F:ATP binding"/>
    <property type="evidence" value="ECO:0007669"/>
    <property type="project" value="UniProtKB-UniRule"/>
</dbReference>
<dbReference type="SMART" id="SM00490">
    <property type="entry name" value="HELICc"/>
    <property type="match status" value="1"/>
</dbReference>
<dbReference type="Gene3D" id="3.40.50.300">
    <property type="entry name" value="P-loop containing nucleotide triphosphate hydrolases"/>
    <property type="match status" value="2"/>
</dbReference>
<dbReference type="Pfam" id="PF17757">
    <property type="entry name" value="UvrB_inter"/>
    <property type="match status" value="1"/>
</dbReference>
<keyword evidence="2 9" id="KW-0547">Nucleotide-binding</keyword>
<dbReference type="SUPFAM" id="SSF143517">
    <property type="entry name" value="TRCF domain-like"/>
    <property type="match status" value="1"/>
</dbReference>
<dbReference type="EMBL" id="DVML01000034">
    <property type="protein sequence ID" value="HIU23144.1"/>
    <property type="molecule type" value="Genomic_DNA"/>
</dbReference>
<dbReference type="PANTHER" id="PTHR47964">
    <property type="entry name" value="ATP-DEPENDENT DNA HELICASE HOMOLOG RECG, CHLOROPLASTIC"/>
    <property type="match status" value="1"/>
</dbReference>
<dbReference type="GO" id="GO:0000716">
    <property type="term" value="P:transcription-coupled nucleotide-excision repair, DNA damage recognition"/>
    <property type="evidence" value="ECO:0007669"/>
    <property type="project" value="UniProtKB-UniRule"/>
</dbReference>
<dbReference type="SUPFAM" id="SSF141259">
    <property type="entry name" value="CarD-like"/>
    <property type="match status" value="1"/>
</dbReference>
<dbReference type="GO" id="GO:0016787">
    <property type="term" value="F:hydrolase activity"/>
    <property type="evidence" value="ECO:0007669"/>
    <property type="project" value="UniProtKB-KW"/>
</dbReference>
<protein>
    <recommendedName>
        <fullName evidence="9">Transcription-repair-coupling factor</fullName>
        <shortName evidence="9">TRCF</shortName>
        <ecNumber evidence="9">3.6.4.-</ecNumber>
    </recommendedName>
</protein>
<evidence type="ECO:0000313" key="12">
    <source>
        <dbReference type="EMBL" id="HIU23144.1"/>
    </source>
</evidence>
<dbReference type="Pfam" id="PF00271">
    <property type="entry name" value="Helicase_C"/>
    <property type="match status" value="1"/>
</dbReference>
<dbReference type="Proteomes" id="UP000824087">
    <property type="component" value="Unassembled WGS sequence"/>
</dbReference>
<dbReference type="PROSITE" id="PS51192">
    <property type="entry name" value="HELICASE_ATP_BIND_1"/>
    <property type="match status" value="1"/>
</dbReference>
<gene>
    <name evidence="9 12" type="primary">mfd</name>
    <name evidence="12" type="ORF">IAD49_06125</name>
</gene>
<dbReference type="GO" id="GO:0003684">
    <property type="term" value="F:damaged DNA binding"/>
    <property type="evidence" value="ECO:0007669"/>
    <property type="project" value="InterPro"/>
</dbReference>
<dbReference type="InterPro" id="IPR005118">
    <property type="entry name" value="TRCF_C"/>
</dbReference>
<dbReference type="Pfam" id="PF03461">
    <property type="entry name" value="TRCF"/>
    <property type="match status" value="1"/>
</dbReference>
<keyword evidence="1 9" id="KW-0963">Cytoplasm</keyword>
<evidence type="ECO:0000256" key="1">
    <source>
        <dbReference type="ARBA" id="ARBA00022490"/>
    </source>
</evidence>
<evidence type="ECO:0000256" key="2">
    <source>
        <dbReference type="ARBA" id="ARBA00022741"/>
    </source>
</evidence>
<dbReference type="Pfam" id="PF02559">
    <property type="entry name" value="CarD_TRCF_RID"/>
    <property type="match status" value="1"/>
</dbReference>
<dbReference type="InterPro" id="IPR011545">
    <property type="entry name" value="DEAD/DEAH_box_helicase_dom"/>
</dbReference>
<accession>A0A9D1HVH1</accession>
<evidence type="ECO:0000256" key="9">
    <source>
        <dbReference type="HAMAP-Rule" id="MF_00969"/>
    </source>
</evidence>
<reference evidence="12" key="1">
    <citation type="submission" date="2020-10" db="EMBL/GenBank/DDBJ databases">
        <authorList>
            <person name="Gilroy R."/>
        </authorList>
    </citation>
    <scope>NUCLEOTIDE SEQUENCE</scope>
    <source>
        <strain evidence="12">CHK197-8231</strain>
    </source>
</reference>
<dbReference type="SUPFAM" id="SSF52540">
    <property type="entry name" value="P-loop containing nucleoside triphosphate hydrolases"/>
    <property type="match status" value="2"/>
</dbReference>
<comment type="subcellular location">
    <subcellularLocation>
        <location evidence="9">Cytoplasm</location>
    </subcellularLocation>
</comment>
<dbReference type="InterPro" id="IPR041471">
    <property type="entry name" value="UvrB_inter"/>
</dbReference>
<organism evidence="12 13">
    <name type="scientific">Candidatus Fimihabitans intestinipullorum</name>
    <dbReference type="NCBI Taxonomy" id="2840820"/>
    <lineage>
        <taxon>Bacteria</taxon>
        <taxon>Bacillati</taxon>
        <taxon>Mycoplasmatota</taxon>
        <taxon>Mycoplasmatota incertae sedis</taxon>
        <taxon>Candidatus Fimihabitans</taxon>
    </lineage>
</organism>
<dbReference type="InterPro" id="IPR036101">
    <property type="entry name" value="CarD-like/TRCF_RID_sf"/>
</dbReference>
<dbReference type="SMART" id="SM01058">
    <property type="entry name" value="CarD_TRCF"/>
    <property type="match status" value="1"/>
</dbReference>
<keyword evidence="7 9" id="KW-0238">DNA-binding</keyword>
<evidence type="ECO:0000256" key="4">
    <source>
        <dbReference type="ARBA" id="ARBA00022801"/>
    </source>
</evidence>
<dbReference type="GO" id="GO:0005737">
    <property type="term" value="C:cytoplasm"/>
    <property type="evidence" value="ECO:0007669"/>
    <property type="project" value="UniProtKB-SubCell"/>
</dbReference>
<evidence type="ECO:0000256" key="8">
    <source>
        <dbReference type="ARBA" id="ARBA00023204"/>
    </source>
</evidence>
<dbReference type="SMART" id="SM00487">
    <property type="entry name" value="DEXDc"/>
    <property type="match status" value="1"/>
</dbReference>
<dbReference type="NCBIfam" id="TIGR00580">
    <property type="entry name" value="mfd"/>
    <property type="match status" value="1"/>
</dbReference>
<dbReference type="InterPro" id="IPR027417">
    <property type="entry name" value="P-loop_NTPase"/>
</dbReference>
<comment type="similarity">
    <text evidence="9">In the C-terminal section; belongs to the helicase family. RecG subfamily.</text>
</comment>
<comment type="function">
    <text evidence="9">Couples transcription and DNA repair by recognizing RNA polymerase (RNAP) stalled at DNA lesions. Mediates ATP-dependent release of RNAP and its truncated transcript from the DNA, and recruitment of nucleotide excision repair machinery to the damaged site.</text>
</comment>
<dbReference type="InterPro" id="IPR037235">
    <property type="entry name" value="TRCF-like_C_D7"/>
</dbReference>
<evidence type="ECO:0000256" key="5">
    <source>
        <dbReference type="ARBA" id="ARBA00022806"/>
    </source>
</evidence>
<dbReference type="EC" id="3.6.4.-" evidence="9"/>
<keyword evidence="3 9" id="KW-0227">DNA damage</keyword>
<dbReference type="Pfam" id="PF00270">
    <property type="entry name" value="DEAD"/>
    <property type="match status" value="1"/>
</dbReference>
<feature type="domain" description="Helicase ATP-binding" evidence="10">
    <location>
        <begin position="571"/>
        <end position="732"/>
    </location>
</feature>
<evidence type="ECO:0000256" key="6">
    <source>
        <dbReference type="ARBA" id="ARBA00022840"/>
    </source>
</evidence>
<name>A0A9D1HVH1_9BACT</name>
<dbReference type="Gene3D" id="3.30.2060.10">
    <property type="entry name" value="Penicillin-binding protein 1b domain"/>
    <property type="match status" value="1"/>
</dbReference>
<feature type="domain" description="Helicase C-terminal" evidence="11">
    <location>
        <begin position="753"/>
        <end position="907"/>
    </location>
</feature>
<reference evidence="12" key="2">
    <citation type="journal article" date="2021" name="PeerJ">
        <title>Extensive microbial diversity within the chicken gut microbiome revealed by metagenomics and culture.</title>
        <authorList>
            <person name="Gilroy R."/>
            <person name="Ravi A."/>
            <person name="Getino M."/>
            <person name="Pursley I."/>
            <person name="Horton D.L."/>
            <person name="Alikhan N.F."/>
            <person name="Baker D."/>
            <person name="Gharbi K."/>
            <person name="Hall N."/>
            <person name="Watson M."/>
            <person name="Adriaenssens E.M."/>
            <person name="Foster-Nyarko E."/>
            <person name="Jarju S."/>
            <person name="Secka A."/>
            <person name="Antonio M."/>
            <person name="Oren A."/>
            <person name="Chaudhuri R.R."/>
            <person name="La Ragione R."/>
            <person name="Hildebrand F."/>
            <person name="Pallen M.J."/>
        </authorList>
    </citation>
    <scope>NUCLEOTIDE SEQUENCE</scope>
    <source>
        <strain evidence="12">CHK197-8231</strain>
    </source>
</reference>
<dbReference type="InterPro" id="IPR014001">
    <property type="entry name" value="Helicase_ATP-bd"/>
</dbReference>
<comment type="similarity">
    <text evidence="9">In the N-terminal section; belongs to the UvrB family.</text>
</comment>
<dbReference type="HAMAP" id="MF_00969">
    <property type="entry name" value="TRCF"/>
    <property type="match status" value="1"/>
</dbReference>
<keyword evidence="5" id="KW-0347">Helicase</keyword>
<evidence type="ECO:0000256" key="3">
    <source>
        <dbReference type="ARBA" id="ARBA00022763"/>
    </source>
</evidence>
<comment type="caution">
    <text evidence="12">The sequence shown here is derived from an EMBL/GenBank/DDBJ whole genome shotgun (WGS) entry which is preliminary data.</text>
</comment>
<dbReference type="GO" id="GO:0006355">
    <property type="term" value="P:regulation of DNA-templated transcription"/>
    <property type="evidence" value="ECO:0007669"/>
    <property type="project" value="UniProtKB-UniRule"/>
</dbReference>
<keyword evidence="4 9" id="KW-0378">Hydrolase</keyword>
<dbReference type="InterPro" id="IPR003711">
    <property type="entry name" value="CarD-like/TRCF_RID"/>
</dbReference>
<keyword evidence="6 9" id="KW-0067">ATP-binding</keyword>
<dbReference type="InterPro" id="IPR001650">
    <property type="entry name" value="Helicase_C-like"/>
</dbReference>
<proteinExistence type="inferred from homology"/>
<dbReference type="InterPro" id="IPR004576">
    <property type="entry name" value="Mfd"/>
</dbReference>
<dbReference type="Gene3D" id="2.40.10.170">
    <property type="match status" value="1"/>
</dbReference>
<dbReference type="AlphaFoldDB" id="A0A9D1HVH1"/>
<dbReference type="Gene3D" id="3.40.50.11180">
    <property type="match status" value="1"/>
</dbReference>